<dbReference type="PANTHER" id="PTHR43179:SF7">
    <property type="entry name" value="RHAMNOSYLTRANSFERASE WBBL"/>
    <property type="match status" value="1"/>
</dbReference>
<protein>
    <submittedName>
        <fullName evidence="3">Glycosyltransferase family 2 protein</fullName>
    </submittedName>
</protein>
<keyword evidence="1" id="KW-1133">Transmembrane helix</keyword>
<sequence>MKSCRLTCIVVVTWNNVADTMQCLRSLAPLTGAAVSVIVVDNGSTDGCGEVIARAFPAVTMLSLSVNEGYAAGCNAGFRQAVAEGAAYVVFLNNDTVVDSGFLEPLLEVLDERREVMVAVPQILYADYPDRIWYDGGVLEPSRGRVRHTGIRKRSAEPETGGFRQTGYATGCCLVMRCRDFDGVGGFDASAGMYGEDLDLSMRIRQHGGILAVVPASRIWHRVSASSGGELGLAKFIARQKALLKFIRRWGGGGGVAWYMLHFPLQLISSLASIILFRLMAAIRRRRLA</sequence>
<dbReference type="AlphaFoldDB" id="A0A5C4S2Y5"/>
<evidence type="ECO:0000313" key="3">
    <source>
        <dbReference type="EMBL" id="TNJ37774.1"/>
    </source>
</evidence>
<evidence type="ECO:0000256" key="1">
    <source>
        <dbReference type="SAM" id="Phobius"/>
    </source>
</evidence>
<dbReference type="EMBL" id="VDCI01000001">
    <property type="protein sequence ID" value="TNJ37774.1"/>
    <property type="molecule type" value="Genomic_DNA"/>
</dbReference>
<dbReference type="GO" id="GO:0016740">
    <property type="term" value="F:transferase activity"/>
    <property type="evidence" value="ECO:0007669"/>
    <property type="project" value="UniProtKB-KW"/>
</dbReference>
<evidence type="ECO:0000259" key="2">
    <source>
        <dbReference type="Pfam" id="PF00535"/>
    </source>
</evidence>
<evidence type="ECO:0000313" key="4">
    <source>
        <dbReference type="Proteomes" id="UP000309544"/>
    </source>
</evidence>
<keyword evidence="1" id="KW-0472">Membrane</keyword>
<accession>A0A5C4S2Y5</accession>
<keyword evidence="3" id="KW-0808">Transferase</keyword>
<dbReference type="InterPro" id="IPR001173">
    <property type="entry name" value="Glyco_trans_2-like"/>
</dbReference>
<dbReference type="CDD" id="cd04186">
    <property type="entry name" value="GT_2_like_c"/>
    <property type="match status" value="1"/>
</dbReference>
<dbReference type="RefSeq" id="WP_139626048.1">
    <property type="nucleotide sequence ID" value="NZ_VDCI01000001.1"/>
</dbReference>
<keyword evidence="4" id="KW-1185">Reference proteome</keyword>
<gene>
    <name evidence="3" type="ORF">FGF68_00950</name>
</gene>
<dbReference type="PANTHER" id="PTHR43179">
    <property type="entry name" value="RHAMNOSYLTRANSFERASE WBBL"/>
    <property type="match status" value="1"/>
</dbReference>
<feature type="transmembrane region" description="Helical" evidence="1">
    <location>
        <begin position="256"/>
        <end position="277"/>
    </location>
</feature>
<keyword evidence="1" id="KW-0812">Transmembrane</keyword>
<organism evidence="3 4">
    <name type="scientific">Prosthecochloris vibrioformis</name>
    <name type="common">Chlorobium vibrioforme</name>
    <dbReference type="NCBI Taxonomy" id="1098"/>
    <lineage>
        <taxon>Bacteria</taxon>
        <taxon>Pseudomonadati</taxon>
        <taxon>Chlorobiota</taxon>
        <taxon>Chlorobiia</taxon>
        <taxon>Chlorobiales</taxon>
        <taxon>Chlorobiaceae</taxon>
        <taxon>Prosthecochloris</taxon>
    </lineage>
</organism>
<dbReference type="SUPFAM" id="SSF53448">
    <property type="entry name" value="Nucleotide-diphospho-sugar transferases"/>
    <property type="match status" value="1"/>
</dbReference>
<name>A0A5C4S2Y5_PROVB</name>
<dbReference type="Pfam" id="PF00535">
    <property type="entry name" value="Glycos_transf_2"/>
    <property type="match status" value="1"/>
</dbReference>
<dbReference type="Proteomes" id="UP000309544">
    <property type="component" value="Unassembled WGS sequence"/>
</dbReference>
<comment type="caution">
    <text evidence="3">The sequence shown here is derived from an EMBL/GenBank/DDBJ whole genome shotgun (WGS) entry which is preliminary data.</text>
</comment>
<reference evidence="3 4" key="1">
    <citation type="submission" date="2019-05" db="EMBL/GenBank/DDBJ databases">
        <title>Draft Whole-Genome sequence of the green sulfur bacterium Prosthecochloris vibrioformis DSM 260.</title>
        <authorList>
            <person name="Meyer T.E."/>
            <person name="Kyndt J.A."/>
        </authorList>
    </citation>
    <scope>NUCLEOTIDE SEQUENCE [LARGE SCALE GENOMIC DNA]</scope>
    <source>
        <strain evidence="3 4">DSM 260</strain>
    </source>
</reference>
<dbReference type="Gene3D" id="3.90.550.10">
    <property type="entry name" value="Spore Coat Polysaccharide Biosynthesis Protein SpsA, Chain A"/>
    <property type="match status" value="1"/>
</dbReference>
<dbReference type="InterPro" id="IPR029044">
    <property type="entry name" value="Nucleotide-diphossugar_trans"/>
</dbReference>
<feature type="domain" description="Glycosyltransferase 2-like" evidence="2">
    <location>
        <begin position="8"/>
        <end position="179"/>
    </location>
</feature>
<proteinExistence type="predicted"/>